<feature type="compositionally biased region" description="Basic and acidic residues" evidence="1">
    <location>
        <begin position="133"/>
        <end position="142"/>
    </location>
</feature>
<evidence type="ECO:0000256" key="2">
    <source>
        <dbReference type="SAM" id="Phobius"/>
    </source>
</evidence>
<proteinExistence type="predicted"/>
<feature type="transmembrane region" description="Helical" evidence="2">
    <location>
        <begin position="92"/>
        <end position="111"/>
    </location>
</feature>
<feature type="region of interest" description="Disordered" evidence="1">
    <location>
        <begin position="1"/>
        <end position="55"/>
    </location>
</feature>
<dbReference type="Pfam" id="PF24008">
    <property type="entry name" value="DUF7322"/>
    <property type="match status" value="1"/>
</dbReference>
<evidence type="ECO:0000313" key="5">
    <source>
        <dbReference type="Proteomes" id="UP001597139"/>
    </source>
</evidence>
<gene>
    <name evidence="4" type="ORF">ACFSAU_04065</name>
</gene>
<dbReference type="InterPro" id="IPR055746">
    <property type="entry name" value="DUF7322"/>
</dbReference>
<keyword evidence="2" id="KW-0472">Membrane</keyword>
<evidence type="ECO:0000259" key="3">
    <source>
        <dbReference type="Pfam" id="PF24008"/>
    </source>
</evidence>
<dbReference type="RefSeq" id="WP_267645952.1">
    <property type="nucleotide sequence ID" value="NZ_JANHGR010000001.1"/>
</dbReference>
<feature type="region of interest" description="Disordered" evidence="1">
    <location>
        <begin position="120"/>
        <end position="161"/>
    </location>
</feature>
<feature type="compositionally biased region" description="Acidic residues" evidence="1">
    <location>
        <begin position="143"/>
        <end position="161"/>
    </location>
</feature>
<dbReference type="EMBL" id="JBHUCZ010000001">
    <property type="protein sequence ID" value="MFD1566658.1"/>
    <property type="molecule type" value="Genomic_DNA"/>
</dbReference>
<evidence type="ECO:0000313" key="4">
    <source>
        <dbReference type="EMBL" id="MFD1566658.1"/>
    </source>
</evidence>
<comment type="caution">
    <text evidence="4">The sequence shown here is derived from an EMBL/GenBank/DDBJ whole genome shotgun (WGS) entry which is preliminary data.</text>
</comment>
<feature type="compositionally biased region" description="Basic and acidic residues" evidence="1">
    <location>
        <begin position="32"/>
        <end position="46"/>
    </location>
</feature>
<organism evidence="4 5">
    <name type="scientific">Halolamina litorea</name>
    <dbReference type="NCBI Taxonomy" id="1515593"/>
    <lineage>
        <taxon>Archaea</taxon>
        <taxon>Methanobacteriati</taxon>
        <taxon>Methanobacteriota</taxon>
        <taxon>Stenosarchaea group</taxon>
        <taxon>Halobacteria</taxon>
        <taxon>Halobacteriales</taxon>
        <taxon>Haloferacaceae</taxon>
    </lineage>
</organism>
<keyword evidence="2" id="KW-1133">Transmembrane helix</keyword>
<protein>
    <recommendedName>
        <fullName evidence="3">DUF7322 domain-containing protein</fullName>
    </recommendedName>
</protein>
<evidence type="ECO:0000256" key="1">
    <source>
        <dbReference type="SAM" id="MobiDB-lite"/>
    </source>
</evidence>
<feature type="domain" description="DUF7322" evidence="3">
    <location>
        <begin position="55"/>
        <end position="115"/>
    </location>
</feature>
<reference evidence="4 5" key="1">
    <citation type="journal article" date="2019" name="Int. J. Syst. Evol. Microbiol.">
        <title>The Global Catalogue of Microorganisms (GCM) 10K type strain sequencing project: providing services to taxonomists for standard genome sequencing and annotation.</title>
        <authorList>
            <consortium name="The Broad Institute Genomics Platform"/>
            <consortium name="The Broad Institute Genome Sequencing Center for Infectious Disease"/>
            <person name="Wu L."/>
            <person name="Ma J."/>
        </authorList>
    </citation>
    <scope>NUCLEOTIDE SEQUENCE [LARGE SCALE GENOMIC DNA]</scope>
    <source>
        <strain evidence="4 5">CGMCC 1.12859</strain>
    </source>
</reference>
<feature type="transmembrane region" description="Helical" evidence="2">
    <location>
        <begin position="64"/>
        <end position="86"/>
    </location>
</feature>
<name>A0ABD6BNL2_9EURY</name>
<dbReference type="AlphaFoldDB" id="A0ABD6BNL2"/>
<keyword evidence="5" id="KW-1185">Reference proteome</keyword>
<dbReference type="Proteomes" id="UP001597139">
    <property type="component" value="Unassembled WGS sequence"/>
</dbReference>
<accession>A0ABD6BNL2</accession>
<keyword evidence="2" id="KW-0812">Transmembrane</keyword>
<sequence>MSDDDPVDAFVEGTVEPFGDEDDEPLGPSAPKARDMEAELRERTGADPDSTEDLSEIDGDTATAFWAAVFYVNVGVLLLAVGPILYVDRGNALVSLAVFAAGAALVGRAYMVYRNFRAERDAESADEEDPDGERDAEQKDTVDEAAEEDATDDGATDTDDL</sequence>